<gene>
    <name evidence="2" type="ORF">SAMN06893097_104254</name>
</gene>
<accession>A0A285EBP6</accession>
<keyword evidence="3" id="KW-1185">Reference proteome</keyword>
<dbReference type="Proteomes" id="UP000219514">
    <property type="component" value="Unassembled WGS sequence"/>
</dbReference>
<sequence length="530" mass="57840">MFEPSRSAPPGTTSESRAVFDTAFGDRVRALLRGRPLAGDAGRQTWAEQRYDLPTLALAAVDAIIARQGFDDELTYDEAVDVLTRLAAASHPHRPATEHDEVAEHVLDTLLNRREREAPFRYRVSDYALEADQITHRALTLEFRLVTEHEDRSRDTVVLRATTDAINALVGGLEFDVEDEQAANDLIFSRQLERGAFGQAERAAERNRGLSVRYAEEVRALLTDTVRDIRSVADRWSEEVPELLTRNRDHIAERLTAEQKLLDHIRTALDTAEDAPVAATAARIAALLDECRRRHTELHGRIVIARNVFLEEQTRQSFRPLGRIGNPDVSATFTELLALPRKLAQDPAEAFAELTAGPRPPRLIRLGDLLEDLLAPRRERPPDPPPPDLEEIGEDEPPAVAPAVIAAAAAVVDATGLPARLSTLLTAARTATMPDGVTAADVERFLVLAVLWTYAPEAVTDTAAAVDAAAAVLGPVAVVDTDGAPLHVDGWAGDDLLVAGTEADLYRLAQQTPAQQSPPPAPAEPDQERP</sequence>
<feature type="region of interest" description="Disordered" evidence="1">
    <location>
        <begin position="376"/>
        <end position="395"/>
    </location>
</feature>
<organism evidence="2 3">
    <name type="scientific">Geodermatophilus sabuli</name>
    <dbReference type="NCBI Taxonomy" id="1564158"/>
    <lineage>
        <taxon>Bacteria</taxon>
        <taxon>Bacillati</taxon>
        <taxon>Actinomycetota</taxon>
        <taxon>Actinomycetes</taxon>
        <taxon>Geodermatophilales</taxon>
        <taxon>Geodermatophilaceae</taxon>
        <taxon>Geodermatophilus</taxon>
    </lineage>
</organism>
<evidence type="ECO:0000313" key="3">
    <source>
        <dbReference type="Proteomes" id="UP000219514"/>
    </source>
</evidence>
<reference evidence="2 3" key="1">
    <citation type="submission" date="2017-09" db="EMBL/GenBank/DDBJ databases">
        <authorList>
            <person name="Ehlers B."/>
            <person name="Leendertz F.H."/>
        </authorList>
    </citation>
    <scope>NUCLEOTIDE SEQUENCE [LARGE SCALE GENOMIC DNA]</scope>
    <source>
        <strain evidence="2 3">DSM 46844</strain>
    </source>
</reference>
<name>A0A285EBP6_9ACTN</name>
<protein>
    <submittedName>
        <fullName evidence="2">Uncharacterized protein</fullName>
    </submittedName>
</protein>
<dbReference type="EMBL" id="OBDO01000004">
    <property type="protein sequence ID" value="SNX96539.1"/>
    <property type="molecule type" value="Genomic_DNA"/>
</dbReference>
<proteinExistence type="predicted"/>
<evidence type="ECO:0000313" key="2">
    <source>
        <dbReference type="EMBL" id="SNX96539.1"/>
    </source>
</evidence>
<dbReference type="AlphaFoldDB" id="A0A285EBP6"/>
<dbReference type="OrthoDB" id="9793637at2"/>
<evidence type="ECO:0000256" key="1">
    <source>
        <dbReference type="SAM" id="MobiDB-lite"/>
    </source>
</evidence>
<dbReference type="RefSeq" id="WP_143426617.1">
    <property type="nucleotide sequence ID" value="NZ_JACHXB010000002.1"/>
</dbReference>
<feature type="region of interest" description="Disordered" evidence="1">
    <location>
        <begin position="508"/>
        <end position="530"/>
    </location>
</feature>